<dbReference type="FunFam" id="1.10.10.10:FF:000322">
    <property type="entry name" value="Probable disease resistance protein At1g63360"/>
    <property type="match status" value="1"/>
</dbReference>
<dbReference type="Gene3D" id="3.80.10.10">
    <property type="entry name" value="Ribonuclease Inhibitor"/>
    <property type="match status" value="1"/>
</dbReference>
<dbReference type="InterPro" id="IPR055414">
    <property type="entry name" value="LRR_R13L4/SHOC2-like"/>
</dbReference>
<evidence type="ECO:0000259" key="5">
    <source>
        <dbReference type="Pfam" id="PF23598"/>
    </source>
</evidence>
<dbReference type="FunFam" id="1.10.8.430:FF:000003">
    <property type="entry name" value="Probable disease resistance protein At5g66910"/>
    <property type="match status" value="1"/>
</dbReference>
<dbReference type="InterPro" id="IPR002182">
    <property type="entry name" value="NB-ARC"/>
</dbReference>
<feature type="domain" description="NB-ARC" evidence="3">
    <location>
        <begin position="2"/>
        <end position="64"/>
    </location>
</feature>
<feature type="domain" description="Disease resistance protein winged helix" evidence="4">
    <location>
        <begin position="150"/>
        <end position="223"/>
    </location>
</feature>
<dbReference type="InterPro" id="IPR044974">
    <property type="entry name" value="Disease_R_plants"/>
</dbReference>
<evidence type="ECO:0000256" key="2">
    <source>
        <dbReference type="ARBA" id="ARBA00022821"/>
    </source>
</evidence>
<keyword evidence="7" id="KW-1185">Reference proteome</keyword>
<dbReference type="Gene3D" id="1.10.10.10">
    <property type="entry name" value="Winged helix-like DNA-binding domain superfamily/Winged helix DNA-binding domain"/>
    <property type="match status" value="1"/>
</dbReference>
<dbReference type="Proteomes" id="UP000655225">
    <property type="component" value="Unassembled WGS sequence"/>
</dbReference>
<feature type="domain" description="Disease resistance R13L4/SHOC-2-like LRR" evidence="5">
    <location>
        <begin position="306"/>
        <end position="405"/>
    </location>
</feature>
<dbReference type="InterPro" id="IPR027417">
    <property type="entry name" value="P-loop_NTPase"/>
</dbReference>
<dbReference type="SUPFAM" id="SSF52058">
    <property type="entry name" value="L domain-like"/>
    <property type="match status" value="1"/>
</dbReference>
<dbReference type="GO" id="GO:0098542">
    <property type="term" value="P:defense response to other organism"/>
    <property type="evidence" value="ECO:0007669"/>
    <property type="project" value="TreeGrafter"/>
</dbReference>
<gene>
    <name evidence="6" type="ORF">HHK36_010245</name>
</gene>
<keyword evidence="1" id="KW-0677">Repeat</keyword>
<dbReference type="SUPFAM" id="SSF52540">
    <property type="entry name" value="P-loop containing nucleoside triphosphate hydrolases"/>
    <property type="match status" value="1"/>
</dbReference>
<dbReference type="Pfam" id="PF23598">
    <property type="entry name" value="LRR_14"/>
    <property type="match status" value="1"/>
</dbReference>
<dbReference type="EMBL" id="JABCRI010000006">
    <property type="protein sequence ID" value="KAF8405341.1"/>
    <property type="molecule type" value="Genomic_DNA"/>
</dbReference>
<sequence length="496" mass="56714">MVDWDSLKPAFPNGKMGSKILLTTRNKELASYAGLGSHFCYETRNLTEEESWELLCNKAFTKDVGVGCPPAFEKFKREMIEKCCGLPLAVVVLGGILAVKKSLNEWEMVLGNISPYLDKGQQQERILGILALSYTDLPNHLKPCFLYLGIFPEDFSIPVGKLIRLWVAEGLPPQQGGGEETMEDMTQHYLTELIHRCMVQVGERTSMGSFKTCRLHDLMRDLCLFKAREENFLEIYHRGNMMVNDSSLVVKVPPLTTSKSRRLAIHTSPLERHTYMFGRGALNLRSLLFIGKMYYAKLEREQLKFMCKDFKLLRVLELKRVHIRGGLHRDIGMLIHLRYLGLGDIGHQELPPSVCKLQNLQTLYLRSSFTSVPDVIWKMEQLRHLYLPHFGNPVHLRMDTLTNLRIKVNFKVLRTRARSDGNTGEAAKLKDPPHLSNDAYIGTEMVCSAKGFPRLERLLLIQLYSLGEWRVEERSMPSLRHLVIVDCRSLSLVPEG</sequence>
<dbReference type="GO" id="GO:0043531">
    <property type="term" value="F:ADP binding"/>
    <property type="evidence" value="ECO:0007669"/>
    <property type="project" value="InterPro"/>
</dbReference>
<accession>A0A834ZEM4</accession>
<dbReference type="PANTHER" id="PTHR23155">
    <property type="entry name" value="DISEASE RESISTANCE PROTEIN RP"/>
    <property type="match status" value="1"/>
</dbReference>
<dbReference type="Pfam" id="PF00931">
    <property type="entry name" value="NB-ARC"/>
    <property type="match status" value="1"/>
</dbReference>
<evidence type="ECO:0000313" key="6">
    <source>
        <dbReference type="EMBL" id="KAF8405341.1"/>
    </source>
</evidence>
<proteinExistence type="predicted"/>
<evidence type="ECO:0000256" key="1">
    <source>
        <dbReference type="ARBA" id="ARBA00022737"/>
    </source>
</evidence>
<dbReference type="InterPro" id="IPR032675">
    <property type="entry name" value="LRR_dom_sf"/>
</dbReference>
<reference evidence="6 7" key="1">
    <citation type="submission" date="2020-04" db="EMBL/GenBank/DDBJ databases">
        <title>Plant Genome Project.</title>
        <authorList>
            <person name="Zhang R.-G."/>
        </authorList>
    </citation>
    <scope>NUCLEOTIDE SEQUENCE [LARGE SCALE GENOMIC DNA]</scope>
    <source>
        <strain evidence="6">YNK0</strain>
        <tissue evidence="6">Leaf</tissue>
    </source>
</reference>
<evidence type="ECO:0000313" key="7">
    <source>
        <dbReference type="Proteomes" id="UP000655225"/>
    </source>
</evidence>
<comment type="caution">
    <text evidence="6">The sequence shown here is derived from an EMBL/GenBank/DDBJ whole genome shotgun (WGS) entry which is preliminary data.</text>
</comment>
<dbReference type="Pfam" id="PF23559">
    <property type="entry name" value="WHD_DRP"/>
    <property type="match status" value="1"/>
</dbReference>
<dbReference type="Gene3D" id="1.10.8.430">
    <property type="entry name" value="Helical domain of apoptotic protease-activating factors"/>
    <property type="match status" value="1"/>
</dbReference>
<dbReference type="PANTHER" id="PTHR23155:SF1185">
    <property type="entry name" value="DISEASE RESISTANCE RPP8-LIKE PROTEIN 3-RELATED"/>
    <property type="match status" value="1"/>
</dbReference>
<protein>
    <recommendedName>
        <fullName evidence="8">NB-ARC domain-containing protein</fullName>
    </recommendedName>
</protein>
<evidence type="ECO:0000259" key="4">
    <source>
        <dbReference type="Pfam" id="PF23559"/>
    </source>
</evidence>
<name>A0A834ZEM4_TETSI</name>
<evidence type="ECO:0008006" key="8">
    <source>
        <dbReference type="Google" id="ProtNLM"/>
    </source>
</evidence>
<dbReference type="OMA" id="REWERIN"/>
<dbReference type="InterPro" id="IPR042197">
    <property type="entry name" value="Apaf_helical"/>
</dbReference>
<dbReference type="InterPro" id="IPR058922">
    <property type="entry name" value="WHD_DRP"/>
</dbReference>
<organism evidence="6 7">
    <name type="scientific">Tetracentron sinense</name>
    <name type="common">Spur-leaf</name>
    <dbReference type="NCBI Taxonomy" id="13715"/>
    <lineage>
        <taxon>Eukaryota</taxon>
        <taxon>Viridiplantae</taxon>
        <taxon>Streptophyta</taxon>
        <taxon>Embryophyta</taxon>
        <taxon>Tracheophyta</taxon>
        <taxon>Spermatophyta</taxon>
        <taxon>Magnoliopsida</taxon>
        <taxon>Trochodendrales</taxon>
        <taxon>Trochodendraceae</taxon>
        <taxon>Tetracentron</taxon>
    </lineage>
</organism>
<dbReference type="InterPro" id="IPR036388">
    <property type="entry name" value="WH-like_DNA-bd_sf"/>
</dbReference>
<keyword evidence="2" id="KW-0611">Plant defense</keyword>
<dbReference type="OrthoDB" id="988147at2759"/>
<dbReference type="AlphaFoldDB" id="A0A834ZEM4"/>
<evidence type="ECO:0000259" key="3">
    <source>
        <dbReference type="Pfam" id="PF00931"/>
    </source>
</evidence>